<dbReference type="InterPro" id="IPR036890">
    <property type="entry name" value="HATPase_C_sf"/>
</dbReference>
<dbReference type="SUPFAM" id="SSF55874">
    <property type="entry name" value="ATPase domain of HSP90 chaperone/DNA topoisomerase II/histidine kinase"/>
    <property type="match status" value="1"/>
</dbReference>
<evidence type="ECO:0000313" key="3">
    <source>
        <dbReference type="EMBL" id="REH54428.1"/>
    </source>
</evidence>
<dbReference type="Gene3D" id="3.30.565.10">
    <property type="entry name" value="Histidine kinase-like ATPase, C-terminal domain"/>
    <property type="match status" value="1"/>
</dbReference>
<keyword evidence="4" id="KW-1185">Reference proteome</keyword>
<evidence type="ECO:0000313" key="4">
    <source>
        <dbReference type="Proteomes" id="UP000256269"/>
    </source>
</evidence>
<dbReference type="GO" id="GO:0004674">
    <property type="term" value="F:protein serine/threonine kinase activity"/>
    <property type="evidence" value="ECO:0007669"/>
    <property type="project" value="UniProtKB-KW"/>
</dbReference>
<keyword evidence="1" id="KW-0723">Serine/threonine-protein kinase</keyword>
<dbReference type="CDD" id="cd07043">
    <property type="entry name" value="STAS_anti-anti-sigma_factors"/>
    <property type="match status" value="1"/>
</dbReference>
<dbReference type="Pfam" id="PF01740">
    <property type="entry name" value="STAS"/>
    <property type="match status" value="1"/>
</dbReference>
<sequence length="247" mass="26180">MTSPELTVDVVRHGKATIVRLAGELGMRSVPHLRSALLKCLADEPSGVIVELDGATVAAPVALGVFQTLARRAAEWPGVLLVLAVGEGPMRDLLRRSALDRTVPTLPSVAEALRSLGGMPPRRHAEIDLPADATSAALARRFVTDTCVAWQADGLADDARVVASELVENAVRHGKSRALVRLELRRGVLTIAVRDDHPAPPEHRSVGLAPTGGRGVFMIDALARTWGFTPTWGGGKVVWAVLAAPHP</sequence>
<reference evidence="3 4" key="1">
    <citation type="submission" date="2018-08" db="EMBL/GenBank/DDBJ databases">
        <title>Genomic Encyclopedia of Archaeal and Bacterial Type Strains, Phase II (KMG-II): from individual species to whole genera.</title>
        <authorList>
            <person name="Goeker M."/>
        </authorList>
    </citation>
    <scope>NUCLEOTIDE SEQUENCE [LARGE SCALE GENOMIC DNA]</scope>
    <source>
        <strain evidence="3 4">DSM 45791</strain>
    </source>
</reference>
<accession>A0A3E0I6Q8</accession>
<dbReference type="InterPro" id="IPR050267">
    <property type="entry name" value="Anti-sigma-factor_SerPK"/>
</dbReference>
<organism evidence="3 4">
    <name type="scientific">Kutzneria buriramensis</name>
    <dbReference type="NCBI Taxonomy" id="1045776"/>
    <lineage>
        <taxon>Bacteria</taxon>
        <taxon>Bacillati</taxon>
        <taxon>Actinomycetota</taxon>
        <taxon>Actinomycetes</taxon>
        <taxon>Pseudonocardiales</taxon>
        <taxon>Pseudonocardiaceae</taxon>
        <taxon>Kutzneria</taxon>
    </lineage>
</organism>
<dbReference type="PANTHER" id="PTHR35526">
    <property type="entry name" value="ANTI-SIGMA-F FACTOR RSBW-RELATED"/>
    <property type="match status" value="1"/>
</dbReference>
<dbReference type="EMBL" id="QUNO01000002">
    <property type="protein sequence ID" value="REH54428.1"/>
    <property type="molecule type" value="Genomic_DNA"/>
</dbReference>
<gene>
    <name evidence="3" type="ORF">BCF44_102660</name>
</gene>
<keyword evidence="1" id="KW-0418">Kinase</keyword>
<dbReference type="InterPro" id="IPR036513">
    <property type="entry name" value="STAS_dom_sf"/>
</dbReference>
<feature type="domain" description="STAS" evidence="2">
    <location>
        <begin position="6"/>
        <end position="116"/>
    </location>
</feature>
<name>A0A3E0I6Q8_9PSEU</name>
<dbReference type="OrthoDB" id="4327509at2"/>
<dbReference type="PROSITE" id="PS50801">
    <property type="entry name" value="STAS"/>
    <property type="match status" value="1"/>
</dbReference>
<dbReference type="InterPro" id="IPR003594">
    <property type="entry name" value="HATPase_dom"/>
</dbReference>
<comment type="caution">
    <text evidence="3">The sequence shown here is derived from an EMBL/GenBank/DDBJ whole genome shotgun (WGS) entry which is preliminary data.</text>
</comment>
<dbReference type="CDD" id="cd16936">
    <property type="entry name" value="HATPase_RsbW-like"/>
    <property type="match status" value="1"/>
</dbReference>
<dbReference type="Pfam" id="PF13581">
    <property type="entry name" value="HATPase_c_2"/>
    <property type="match status" value="1"/>
</dbReference>
<evidence type="ECO:0000259" key="2">
    <source>
        <dbReference type="PROSITE" id="PS50801"/>
    </source>
</evidence>
<dbReference type="PANTHER" id="PTHR35526:SF3">
    <property type="entry name" value="ANTI-SIGMA-F FACTOR RSBW"/>
    <property type="match status" value="1"/>
</dbReference>
<evidence type="ECO:0000256" key="1">
    <source>
        <dbReference type="ARBA" id="ARBA00022527"/>
    </source>
</evidence>
<dbReference type="InterPro" id="IPR002645">
    <property type="entry name" value="STAS_dom"/>
</dbReference>
<dbReference type="AlphaFoldDB" id="A0A3E0I6Q8"/>
<protein>
    <submittedName>
        <fullName evidence="3">Anti-anti-sigma factor</fullName>
    </submittedName>
</protein>
<dbReference type="Gene3D" id="3.30.750.24">
    <property type="entry name" value="STAS domain"/>
    <property type="match status" value="1"/>
</dbReference>
<proteinExistence type="predicted"/>
<keyword evidence="1" id="KW-0808">Transferase</keyword>
<dbReference type="RefSeq" id="WP_116173488.1">
    <property type="nucleotide sequence ID" value="NZ_CP144375.1"/>
</dbReference>
<dbReference type="Proteomes" id="UP000256269">
    <property type="component" value="Unassembled WGS sequence"/>
</dbReference>
<dbReference type="SUPFAM" id="SSF52091">
    <property type="entry name" value="SpoIIaa-like"/>
    <property type="match status" value="1"/>
</dbReference>